<evidence type="ECO:0000313" key="1">
    <source>
        <dbReference type="EMBL" id="KKU61791.1"/>
    </source>
</evidence>
<sequence>MSCPLFLGYQQDIHKNIHRRSGGYQQEKKAKILGEKSIIMNISKPPTKTTTNTK</sequence>
<dbReference type="EMBL" id="LCNT01000001">
    <property type="protein sequence ID" value="KKU61791.1"/>
    <property type="molecule type" value="Genomic_DNA"/>
</dbReference>
<reference evidence="1 2" key="1">
    <citation type="journal article" date="2015" name="Nature">
        <title>rRNA introns, odd ribosomes, and small enigmatic genomes across a large radiation of phyla.</title>
        <authorList>
            <person name="Brown C.T."/>
            <person name="Hug L.A."/>
            <person name="Thomas B.C."/>
            <person name="Sharon I."/>
            <person name="Castelle C.J."/>
            <person name="Singh A."/>
            <person name="Wilkins M.J."/>
            <person name="Williams K.H."/>
            <person name="Banfield J.F."/>
        </authorList>
    </citation>
    <scope>NUCLEOTIDE SEQUENCE [LARGE SCALE GENOMIC DNA]</scope>
</reference>
<name>A0A0G1RXF1_9BACT</name>
<evidence type="ECO:0000313" key="2">
    <source>
        <dbReference type="Proteomes" id="UP000033860"/>
    </source>
</evidence>
<proteinExistence type="predicted"/>
<comment type="caution">
    <text evidence="1">The sequence shown here is derived from an EMBL/GenBank/DDBJ whole genome shotgun (WGS) entry which is preliminary data.</text>
</comment>
<dbReference type="AlphaFoldDB" id="A0A0G1RXF1"/>
<accession>A0A0G1RXF1</accession>
<gene>
    <name evidence="1" type="ORF">UX85_C0001G0005</name>
</gene>
<protein>
    <submittedName>
        <fullName evidence="1">Uncharacterized protein</fullName>
    </submittedName>
</protein>
<organism evidence="1 2">
    <name type="scientific">Candidatus Beckwithbacteria bacterium GW2011_GWB1_47_15</name>
    <dbReference type="NCBI Taxonomy" id="1618371"/>
    <lineage>
        <taxon>Bacteria</taxon>
        <taxon>Candidatus Beckwithiibacteriota</taxon>
    </lineage>
</organism>
<dbReference type="Proteomes" id="UP000033860">
    <property type="component" value="Unassembled WGS sequence"/>
</dbReference>